<organism evidence="1 2">
    <name type="scientific">Plasmopara halstedii</name>
    <name type="common">Downy mildew of sunflower</name>
    <dbReference type="NCBI Taxonomy" id="4781"/>
    <lineage>
        <taxon>Eukaryota</taxon>
        <taxon>Sar</taxon>
        <taxon>Stramenopiles</taxon>
        <taxon>Oomycota</taxon>
        <taxon>Peronosporomycetes</taxon>
        <taxon>Peronosporales</taxon>
        <taxon>Peronosporaceae</taxon>
        <taxon>Plasmopara</taxon>
    </lineage>
</organism>
<sequence length="199" mass="24055">MSWLLSLLERLIPLKWRMAYWLERRRSFDYVKTKLGMQNVPLSELSKHKHYPLFSKYQDDILMIRLTARLNRGDSTYSVWKNLKLDTISPQHDMTINELRHELEKIENTKVFQVYKRYAVMFDKTMSKSLDPTFDEDAVTLEKMARAHIWAENHWQKNDVKSFLGLSYASEDELKRNELYQFFLDKVKERRSAPQQWDL</sequence>
<evidence type="ECO:0000313" key="1">
    <source>
        <dbReference type="EMBL" id="CEG48215.1"/>
    </source>
</evidence>
<dbReference type="EMBL" id="CCYD01002887">
    <property type="protein sequence ID" value="CEG48215.1"/>
    <property type="molecule type" value="Genomic_DNA"/>
</dbReference>
<keyword evidence="2" id="KW-1185">Reference proteome</keyword>
<evidence type="ECO:0000313" key="2">
    <source>
        <dbReference type="Proteomes" id="UP000054928"/>
    </source>
</evidence>
<dbReference type="OrthoDB" id="89661at2759"/>
<dbReference type="Proteomes" id="UP000054928">
    <property type="component" value="Unassembled WGS sequence"/>
</dbReference>
<name>A0A0P1B1X6_PLAHL</name>
<reference evidence="2" key="1">
    <citation type="submission" date="2014-09" db="EMBL/GenBank/DDBJ databases">
        <authorList>
            <person name="Sharma Rahul"/>
            <person name="Thines Marco"/>
        </authorList>
    </citation>
    <scope>NUCLEOTIDE SEQUENCE [LARGE SCALE GENOMIC DNA]</scope>
</reference>
<protein>
    <submittedName>
        <fullName evidence="1">Uncharacterized protein</fullName>
    </submittedName>
</protein>
<dbReference type="OMA" id="KMARAHI"/>
<dbReference type="GeneID" id="36400740"/>
<accession>A0A0P1B1X6</accession>
<proteinExistence type="predicted"/>
<dbReference type="AlphaFoldDB" id="A0A0P1B1X6"/>
<dbReference type="RefSeq" id="XP_024584584.1">
    <property type="nucleotide sequence ID" value="XM_024719269.1"/>
</dbReference>